<name>A0A2T1HTB3_9HYPH</name>
<evidence type="ECO:0000256" key="3">
    <source>
        <dbReference type="ARBA" id="ARBA00022729"/>
    </source>
</evidence>
<comment type="similarity">
    <text evidence="2">Belongs to the bacterial solute-binding protein 2 family.</text>
</comment>
<dbReference type="EMBL" id="PVZS01000010">
    <property type="protein sequence ID" value="PSC04893.1"/>
    <property type="molecule type" value="Genomic_DNA"/>
</dbReference>
<dbReference type="AlphaFoldDB" id="A0A2T1HTB3"/>
<dbReference type="PANTHER" id="PTHR46847">
    <property type="entry name" value="D-ALLOSE-BINDING PERIPLASMIC PROTEIN-RELATED"/>
    <property type="match status" value="1"/>
</dbReference>
<dbReference type="CDD" id="cd01536">
    <property type="entry name" value="PBP1_ABC_sugar_binding-like"/>
    <property type="match status" value="1"/>
</dbReference>
<dbReference type="InterPro" id="IPR028082">
    <property type="entry name" value="Peripla_BP_I"/>
</dbReference>
<evidence type="ECO:0000256" key="1">
    <source>
        <dbReference type="ARBA" id="ARBA00004196"/>
    </source>
</evidence>
<evidence type="ECO:0000313" key="6">
    <source>
        <dbReference type="EMBL" id="PSC04893.1"/>
    </source>
</evidence>
<gene>
    <name evidence="6" type="ORF">SLNSH_10565</name>
</gene>
<accession>A0A2T1HTB3</accession>
<comment type="caution">
    <text evidence="6">The sequence shown here is derived from an EMBL/GenBank/DDBJ whole genome shotgun (WGS) entry which is preliminary data.</text>
</comment>
<dbReference type="Gene3D" id="3.40.50.2300">
    <property type="match status" value="2"/>
</dbReference>
<dbReference type="RefSeq" id="WP_106336848.1">
    <property type="nucleotide sequence ID" value="NZ_PVZS01000010.1"/>
</dbReference>
<protein>
    <recommendedName>
        <fullName evidence="5">Periplasmic binding protein domain-containing protein</fullName>
    </recommendedName>
</protein>
<organism evidence="6 7">
    <name type="scientific">Alsobacter soli</name>
    <dbReference type="NCBI Taxonomy" id="2109933"/>
    <lineage>
        <taxon>Bacteria</taxon>
        <taxon>Pseudomonadati</taxon>
        <taxon>Pseudomonadota</taxon>
        <taxon>Alphaproteobacteria</taxon>
        <taxon>Hyphomicrobiales</taxon>
        <taxon>Alsobacteraceae</taxon>
        <taxon>Alsobacter</taxon>
    </lineage>
</organism>
<feature type="signal peptide" evidence="4">
    <location>
        <begin position="1"/>
        <end position="28"/>
    </location>
</feature>
<evidence type="ECO:0000256" key="4">
    <source>
        <dbReference type="SAM" id="SignalP"/>
    </source>
</evidence>
<dbReference type="GO" id="GO:0030313">
    <property type="term" value="C:cell envelope"/>
    <property type="evidence" value="ECO:0007669"/>
    <property type="project" value="UniProtKB-SubCell"/>
</dbReference>
<dbReference type="Proteomes" id="UP000239772">
    <property type="component" value="Unassembled WGS sequence"/>
</dbReference>
<proteinExistence type="inferred from homology"/>
<feature type="chain" id="PRO_5015418740" description="Periplasmic binding protein domain-containing protein" evidence="4">
    <location>
        <begin position="29"/>
        <end position="322"/>
    </location>
</feature>
<evidence type="ECO:0000256" key="2">
    <source>
        <dbReference type="ARBA" id="ARBA00007639"/>
    </source>
</evidence>
<dbReference type="Pfam" id="PF13407">
    <property type="entry name" value="Peripla_BP_4"/>
    <property type="match status" value="1"/>
</dbReference>
<feature type="domain" description="Periplasmic binding protein" evidence="5">
    <location>
        <begin position="34"/>
        <end position="289"/>
    </location>
</feature>
<keyword evidence="3 4" id="KW-0732">Signal</keyword>
<dbReference type="GO" id="GO:0030246">
    <property type="term" value="F:carbohydrate binding"/>
    <property type="evidence" value="ECO:0007669"/>
    <property type="project" value="UniProtKB-ARBA"/>
</dbReference>
<dbReference type="OrthoDB" id="9800520at2"/>
<dbReference type="InterPro" id="IPR025997">
    <property type="entry name" value="SBP_2_dom"/>
</dbReference>
<evidence type="ECO:0000259" key="5">
    <source>
        <dbReference type="Pfam" id="PF13407"/>
    </source>
</evidence>
<sequence>MFAARWLKAPVMALVAAAGLAGVAPAEAQDKITIGAIIYARDSQFWQQIERGMKDAAGKYGATITFGLNQRKLPTESQVVEDFVTRNVDVLVMPPLDKQGSIASARRAKDRNIMVVEYDTKLEDASIASHSIGVDSRELAAAVGKEMRKYLESKGGQPSIGMITLPPINANMQPRRQGFLSALEGLKYETVAEVSGATPEEGANGLENILRRKPDTTAVWASNAGTVAGAAAAARRANTQTKLYGIDMSQDLAQMLLDPASAVEAIADQQPYRVGYLAVETAVKAKRGETQPRYVSVPVKLYTKSDPQPVKDYLELVRSLSN</sequence>
<keyword evidence="7" id="KW-1185">Reference proteome</keyword>
<comment type="subcellular location">
    <subcellularLocation>
        <location evidence="1">Cell envelope</location>
    </subcellularLocation>
</comment>
<evidence type="ECO:0000313" key="7">
    <source>
        <dbReference type="Proteomes" id="UP000239772"/>
    </source>
</evidence>
<dbReference type="SUPFAM" id="SSF53822">
    <property type="entry name" value="Periplasmic binding protein-like I"/>
    <property type="match status" value="1"/>
</dbReference>
<dbReference type="PANTHER" id="PTHR46847:SF1">
    <property type="entry name" value="D-ALLOSE-BINDING PERIPLASMIC PROTEIN-RELATED"/>
    <property type="match status" value="1"/>
</dbReference>
<reference evidence="7" key="1">
    <citation type="submission" date="2018-03" db="EMBL/GenBank/DDBJ databases">
        <authorList>
            <person name="Sun L."/>
            <person name="Liu H."/>
            <person name="Chen W."/>
            <person name="Huang K."/>
            <person name="Liu W."/>
            <person name="Gao X."/>
        </authorList>
    </citation>
    <scope>NUCLEOTIDE SEQUENCE [LARGE SCALE GENOMIC DNA]</scope>
    <source>
        <strain evidence="7">SH9</strain>
    </source>
</reference>